<keyword evidence="4" id="KW-1185">Reference proteome</keyword>
<feature type="compositionally biased region" description="Polar residues" evidence="2">
    <location>
        <begin position="732"/>
        <end position="743"/>
    </location>
</feature>
<reference evidence="3 4" key="1">
    <citation type="submission" date="2019-10" db="EMBL/GenBank/DDBJ databases">
        <authorList>
            <person name="Palmer J.M."/>
        </authorList>
    </citation>
    <scope>NUCLEOTIDE SEQUENCE [LARGE SCALE GENOMIC DNA]</scope>
    <source>
        <strain evidence="3 4">TWF506</strain>
    </source>
</reference>
<feature type="coiled-coil region" evidence="1">
    <location>
        <begin position="221"/>
        <end position="344"/>
    </location>
</feature>
<evidence type="ECO:0000256" key="2">
    <source>
        <dbReference type="SAM" id="MobiDB-lite"/>
    </source>
</evidence>
<evidence type="ECO:0000313" key="3">
    <source>
        <dbReference type="EMBL" id="KAK6513668.1"/>
    </source>
</evidence>
<keyword evidence="1" id="KW-0175">Coiled coil</keyword>
<feature type="compositionally biased region" description="Polar residues" evidence="2">
    <location>
        <begin position="662"/>
        <end position="682"/>
    </location>
</feature>
<dbReference type="AlphaFoldDB" id="A0AAN8NMR1"/>
<proteinExistence type="predicted"/>
<feature type="compositionally biased region" description="Low complexity" evidence="2">
    <location>
        <begin position="88"/>
        <end position="97"/>
    </location>
</feature>
<comment type="caution">
    <text evidence="3">The sequence shown here is derived from an EMBL/GenBank/DDBJ whole genome shotgun (WGS) entry which is preliminary data.</text>
</comment>
<dbReference type="EMBL" id="JAVHJM010000005">
    <property type="protein sequence ID" value="KAK6513668.1"/>
    <property type="molecule type" value="Genomic_DNA"/>
</dbReference>
<feature type="compositionally biased region" description="Low complexity" evidence="2">
    <location>
        <begin position="132"/>
        <end position="142"/>
    </location>
</feature>
<feature type="region of interest" description="Disordered" evidence="2">
    <location>
        <begin position="777"/>
        <end position="832"/>
    </location>
</feature>
<accession>A0AAN8NMR1</accession>
<dbReference type="Proteomes" id="UP001307849">
    <property type="component" value="Unassembled WGS sequence"/>
</dbReference>
<evidence type="ECO:0000256" key="1">
    <source>
        <dbReference type="SAM" id="Coils"/>
    </source>
</evidence>
<protein>
    <submittedName>
        <fullName evidence="3">Uncharacterized protein</fullName>
    </submittedName>
</protein>
<feature type="region of interest" description="Disordered" evidence="2">
    <location>
        <begin position="56"/>
        <end position="145"/>
    </location>
</feature>
<gene>
    <name evidence="3" type="ORF">TWF506_008107</name>
</gene>
<evidence type="ECO:0000313" key="4">
    <source>
        <dbReference type="Proteomes" id="UP001307849"/>
    </source>
</evidence>
<feature type="region of interest" description="Disordered" evidence="2">
    <location>
        <begin position="643"/>
        <end position="754"/>
    </location>
</feature>
<feature type="region of interest" description="Disordered" evidence="2">
    <location>
        <begin position="1"/>
        <end position="21"/>
    </location>
</feature>
<feature type="compositionally biased region" description="Low complexity" evidence="2">
    <location>
        <begin position="717"/>
        <end position="731"/>
    </location>
</feature>
<feature type="compositionally biased region" description="Polar residues" evidence="2">
    <location>
        <begin position="56"/>
        <end position="72"/>
    </location>
</feature>
<organism evidence="3 4">
    <name type="scientific">Arthrobotrys conoides</name>
    <dbReference type="NCBI Taxonomy" id="74498"/>
    <lineage>
        <taxon>Eukaryota</taxon>
        <taxon>Fungi</taxon>
        <taxon>Dikarya</taxon>
        <taxon>Ascomycota</taxon>
        <taxon>Pezizomycotina</taxon>
        <taxon>Orbiliomycetes</taxon>
        <taxon>Orbiliales</taxon>
        <taxon>Orbiliaceae</taxon>
        <taxon>Arthrobotrys</taxon>
    </lineage>
</organism>
<sequence>MGNLSSKPKRISQPLPSPSSSFVSAYEVIDHPNYFSNTPAPSYRSHTRIKAMPQNCYQEHNPPTTTATQSPQIPQPRVQRWSTPVEPPSKNYSSPPRSRSRRHSTAEEVSPTAKLGSNGAGPQFRDVDWGSTTTTTTTTTTTDNGKMLRDRVSEISKCASDVEKLVDGYLEEHSEMQKKLKAKVETGASIAPAVKTRIPRNIGKPQALYISGSDESSVPQVQGLQDRISELERKIKHMEKHHQKELSERERSNQVSIQKVDANHKVEVESLQTKLADVSLKLQNHKTKVESLTDQKAHLIFEKDQLQSKLEDHALETTAFHSKLQNQAHEIHDLQSRVKKISHERDESIKKYNIVQDESKTLKNIIRNCKYCAGVWEFTQHRGSIDVNVWYCDIEQDGGYVPPSSVEMSLGSVNKLSDTVMDDSDIPEELLIEKFKVIIYDIEKLCNSIAFRASYRDFYMKKIDINTLSSFKCCLQNQTFDAEIFLPYLQHQIWHTLLQSHPIPPPDFSETQSPPYLLSQILKLNSAEASNIPLNYKALTTLISTITTNYSSLILSQNFLKSHLKFSLTPLNPQEPTMGIDLFPIIRRTVDNALITGRISVKNIEENAIIIPITPILYHTPLTVPQILIQGTAIVYEPKRSAPVARPPSINIPGKPTPKPRISQNNPPSPDTPTQEEPNSPNILLHPPSFSKPKASVSPPQLPVLRPCLHRKPKLPPLDTTSTTATPTNSPVLQRTTATTTNTPSIHKPPPPQIPPKNLALKRGSIQNSICTRIGAPHETKDSEANPNKELQSSQNTNLNINEASKPSSDVNFSRKWSHKPNPSAKINSGTPLAAIWRKLEELDKKNASRTDTF</sequence>
<feature type="compositionally biased region" description="Polar residues" evidence="2">
    <location>
        <begin position="785"/>
        <end position="812"/>
    </location>
</feature>
<name>A0AAN8NMR1_9PEZI</name>